<keyword evidence="4" id="KW-0732">Signal</keyword>
<evidence type="ECO:0000256" key="2">
    <source>
        <dbReference type="ARBA" id="ARBA00023136"/>
    </source>
</evidence>
<feature type="chain" id="PRO_5043126461" evidence="4">
    <location>
        <begin position="17"/>
        <end position="207"/>
    </location>
</feature>
<keyword evidence="3" id="KW-0325">Glycoprotein</keyword>
<name>A0A0N5CY32_THECL</name>
<gene>
    <name evidence="5" type="ORF">TCLT_LOCUS5327</name>
</gene>
<reference evidence="5 6" key="2">
    <citation type="submission" date="2018-11" db="EMBL/GenBank/DDBJ databases">
        <authorList>
            <consortium name="Pathogen Informatics"/>
        </authorList>
    </citation>
    <scope>NUCLEOTIDE SEQUENCE [LARGE SCALE GENOMIC DNA]</scope>
</reference>
<dbReference type="OrthoDB" id="5849286at2759"/>
<evidence type="ECO:0000256" key="4">
    <source>
        <dbReference type="SAM" id="SignalP"/>
    </source>
</evidence>
<protein>
    <submittedName>
        <fullName evidence="7">PSI_integrin domain-containing protein</fullName>
    </submittedName>
</protein>
<dbReference type="InterPro" id="IPR002165">
    <property type="entry name" value="Plexin_repeat"/>
</dbReference>
<evidence type="ECO:0000256" key="3">
    <source>
        <dbReference type="ARBA" id="ARBA00023180"/>
    </source>
</evidence>
<dbReference type="AlphaFoldDB" id="A0A0N5CY32"/>
<sequence length="207" mass="23958">MSIKVTLSLYILAVECRLIMHTEKDPKTDEKVKLHCHEYTDCDSCLSHSDITKNPCEWCASENRCLPYINFCPLPSRTQFTFNCPRPLEELPFYNETFARLYVLPMIASVYAANDSATKCHSFMAYLPDEDAIALLFQSEIDREFYMQQLNAMKNPKMIDLPAIGGALLMEYHDAFQRLWAMMRDDLYGALNYTNGTSDIWANLQIY</sequence>
<dbReference type="WBParaSite" id="TCLT_0000533801-mRNA-1">
    <property type="protein sequence ID" value="TCLT_0000533801-mRNA-1"/>
    <property type="gene ID" value="TCLT_0000533801"/>
</dbReference>
<dbReference type="Pfam" id="PF01437">
    <property type="entry name" value="PSI"/>
    <property type="match status" value="1"/>
</dbReference>
<keyword evidence="2" id="KW-0472">Membrane</keyword>
<dbReference type="Proteomes" id="UP000276776">
    <property type="component" value="Unassembled WGS sequence"/>
</dbReference>
<reference evidence="7" key="1">
    <citation type="submission" date="2017-02" db="UniProtKB">
        <authorList>
            <consortium name="WormBaseParasite"/>
        </authorList>
    </citation>
    <scope>IDENTIFICATION</scope>
</reference>
<evidence type="ECO:0000313" key="7">
    <source>
        <dbReference type="WBParaSite" id="TCLT_0000533801-mRNA-1"/>
    </source>
</evidence>
<dbReference type="GO" id="GO:0016020">
    <property type="term" value="C:membrane"/>
    <property type="evidence" value="ECO:0007669"/>
    <property type="project" value="UniProtKB-SubCell"/>
</dbReference>
<dbReference type="EMBL" id="UYYF01004333">
    <property type="protein sequence ID" value="VDN02555.1"/>
    <property type="molecule type" value="Genomic_DNA"/>
</dbReference>
<evidence type="ECO:0000313" key="6">
    <source>
        <dbReference type="Proteomes" id="UP000276776"/>
    </source>
</evidence>
<comment type="subcellular location">
    <subcellularLocation>
        <location evidence="1">Membrane</location>
    </subcellularLocation>
</comment>
<evidence type="ECO:0000256" key="1">
    <source>
        <dbReference type="ARBA" id="ARBA00004370"/>
    </source>
</evidence>
<dbReference type="STRING" id="103827.A0A0N5CY32"/>
<proteinExistence type="predicted"/>
<evidence type="ECO:0000313" key="5">
    <source>
        <dbReference type="EMBL" id="VDN02555.1"/>
    </source>
</evidence>
<dbReference type="Gene3D" id="3.30.1680.10">
    <property type="entry name" value="ligand-binding face of the semaphorins, domain 2"/>
    <property type="match status" value="1"/>
</dbReference>
<organism evidence="7">
    <name type="scientific">Thelazia callipaeda</name>
    <name type="common">Oriental eyeworm</name>
    <name type="synonym">Parasitic nematode</name>
    <dbReference type="NCBI Taxonomy" id="103827"/>
    <lineage>
        <taxon>Eukaryota</taxon>
        <taxon>Metazoa</taxon>
        <taxon>Ecdysozoa</taxon>
        <taxon>Nematoda</taxon>
        <taxon>Chromadorea</taxon>
        <taxon>Rhabditida</taxon>
        <taxon>Spirurina</taxon>
        <taxon>Spiruromorpha</taxon>
        <taxon>Thelazioidea</taxon>
        <taxon>Thelaziidae</taxon>
        <taxon>Thelazia</taxon>
    </lineage>
</organism>
<keyword evidence="6" id="KW-1185">Reference proteome</keyword>
<accession>A0A0N5CY32</accession>
<feature type="signal peptide" evidence="4">
    <location>
        <begin position="1"/>
        <end position="16"/>
    </location>
</feature>